<dbReference type="PROSITE" id="PS50158">
    <property type="entry name" value="ZF_CCHC"/>
    <property type="match status" value="1"/>
</dbReference>
<dbReference type="GO" id="GO:0003676">
    <property type="term" value="F:nucleic acid binding"/>
    <property type="evidence" value="ECO:0007669"/>
    <property type="project" value="InterPro"/>
</dbReference>
<evidence type="ECO:0000313" key="5">
    <source>
        <dbReference type="EMBL" id="KAF9506606.1"/>
    </source>
</evidence>
<sequence>MPGPHSRDAPRFKGKWILQFLVEYELCATVAGLSSTQTIQQITCYCDTRSERFIKSLDEYYKDNWDLFKSRLLEFYPLEEERPYYRPNHLLKFIQKEQRFSSVKAFDEYFHRFMVIVKSLEDRKALSETDKHNYFWRGIKPPSFCEEIAIVLQNSKRWTDLTSPPLMNKVTRMVKLRLRQDLYQVLDDDDDEELDAHKDVISSDSSKEEKASSTLDSDMEEELRHPRVKRHHIKHETKQKKEVSLTKPLEAKPEDTPEPVKSSMDDLAEKIGCLSIAISQYEAERIGKQLVKTTSAIQCFMCGEYGHLLKECLKMKAFITKNVLKMSNNGWLVQADGSSLPHGDLDDCGIAQVLHNQMSHASNVETEYLHSFDLFNQEVTVPEEQREACTKKWVEPCDTKELKGHLMKCPIHTYAKLSQQSCQMRLLKSKVRIWIVPKSTG</sequence>
<dbReference type="InterPro" id="IPR036875">
    <property type="entry name" value="Znf_CCHC_sf"/>
</dbReference>
<dbReference type="InterPro" id="IPR001878">
    <property type="entry name" value="Znf_CCHC"/>
</dbReference>
<dbReference type="OrthoDB" id="8026949at2759"/>
<keyword evidence="2" id="KW-0862">Zinc</keyword>
<organism evidence="5 6">
    <name type="scientific">Hydnum rufescens UP504</name>
    <dbReference type="NCBI Taxonomy" id="1448309"/>
    <lineage>
        <taxon>Eukaryota</taxon>
        <taxon>Fungi</taxon>
        <taxon>Dikarya</taxon>
        <taxon>Basidiomycota</taxon>
        <taxon>Agaricomycotina</taxon>
        <taxon>Agaricomycetes</taxon>
        <taxon>Cantharellales</taxon>
        <taxon>Hydnaceae</taxon>
        <taxon>Hydnum</taxon>
    </lineage>
</organism>
<keyword evidence="2" id="KW-0479">Metal-binding</keyword>
<protein>
    <recommendedName>
        <fullName evidence="4">CCHC-type domain-containing protein</fullName>
    </recommendedName>
</protein>
<proteinExistence type="predicted"/>
<feature type="compositionally biased region" description="Basic residues" evidence="3">
    <location>
        <begin position="226"/>
        <end position="238"/>
    </location>
</feature>
<keyword evidence="2" id="KW-0863">Zinc-finger</keyword>
<feature type="domain" description="CCHC-type" evidence="4">
    <location>
        <begin position="299"/>
        <end position="312"/>
    </location>
</feature>
<feature type="compositionally biased region" description="Basic and acidic residues" evidence="3">
    <location>
        <begin position="239"/>
        <end position="255"/>
    </location>
</feature>
<feature type="compositionally biased region" description="Basic and acidic residues" evidence="3">
    <location>
        <begin position="197"/>
        <end position="211"/>
    </location>
</feature>
<keyword evidence="1" id="KW-0507">mRNA processing</keyword>
<dbReference type="AlphaFoldDB" id="A0A9P6AIZ3"/>
<accession>A0A9P6AIZ3</accession>
<dbReference type="SUPFAM" id="SSF57756">
    <property type="entry name" value="Retrovirus zinc finger-like domains"/>
    <property type="match status" value="1"/>
</dbReference>
<evidence type="ECO:0000313" key="6">
    <source>
        <dbReference type="Proteomes" id="UP000886523"/>
    </source>
</evidence>
<dbReference type="GO" id="GO:0008270">
    <property type="term" value="F:zinc ion binding"/>
    <property type="evidence" value="ECO:0007669"/>
    <property type="project" value="UniProtKB-KW"/>
</dbReference>
<keyword evidence="6" id="KW-1185">Reference proteome</keyword>
<gene>
    <name evidence="5" type="ORF">BS47DRAFT_1367234</name>
</gene>
<name>A0A9P6AIZ3_9AGAM</name>
<reference evidence="5" key="1">
    <citation type="journal article" date="2020" name="Nat. Commun.">
        <title>Large-scale genome sequencing of mycorrhizal fungi provides insights into the early evolution of symbiotic traits.</title>
        <authorList>
            <person name="Miyauchi S."/>
            <person name="Kiss E."/>
            <person name="Kuo A."/>
            <person name="Drula E."/>
            <person name="Kohler A."/>
            <person name="Sanchez-Garcia M."/>
            <person name="Morin E."/>
            <person name="Andreopoulos B."/>
            <person name="Barry K.W."/>
            <person name="Bonito G."/>
            <person name="Buee M."/>
            <person name="Carver A."/>
            <person name="Chen C."/>
            <person name="Cichocki N."/>
            <person name="Clum A."/>
            <person name="Culley D."/>
            <person name="Crous P.W."/>
            <person name="Fauchery L."/>
            <person name="Girlanda M."/>
            <person name="Hayes R.D."/>
            <person name="Keri Z."/>
            <person name="LaButti K."/>
            <person name="Lipzen A."/>
            <person name="Lombard V."/>
            <person name="Magnuson J."/>
            <person name="Maillard F."/>
            <person name="Murat C."/>
            <person name="Nolan M."/>
            <person name="Ohm R.A."/>
            <person name="Pangilinan J."/>
            <person name="Pereira M.F."/>
            <person name="Perotto S."/>
            <person name="Peter M."/>
            <person name="Pfister S."/>
            <person name="Riley R."/>
            <person name="Sitrit Y."/>
            <person name="Stielow J.B."/>
            <person name="Szollosi G."/>
            <person name="Zifcakova L."/>
            <person name="Stursova M."/>
            <person name="Spatafora J.W."/>
            <person name="Tedersoo L."/>
            <person name="Vaario L.M."/>
            <person name="Yamada A."/>
            <person name="Yan M."/>
            <person name="Wang P."/>
            <person name="Xu J."/>
            <person name="Bruns T."/>
            <person name="Baldrian P."/>
            <person name="Vilgalys R."/>
            <person name="Dunand C."/>
            <person name="Henrissat B."/>
            <person name="Grigoriev I.V."/>
            <person name="Hibbett D."/>
            <person name="Nagy L.G."/>
            <person name="Martin F.M."/>
        </authorList>
    </citation>
    <scope>NUCLEOTIDE SEQUENCE</scope>
    <source>
        <strain evidence="5">UP504</strain>
    </source>
</reference>
<feature type="region of interest" description="Disordered" evidence="3">
    <location>
        <begin position="197"/>
        <end position="262"/>
    </location>
</feature>
<evidence type="ECO:0000256" key="2">
    <source>
        <dbReference type="PROSITE-ProRule" id="PRU00047"/>
    </source>
</evidence>
<comment type="caution">
    <text evidence="5">The sequence shown here is derived from an EMBL/GenBank/DDBJ whole genome shotgun (WGS) entry which is preliminary data.</text>
</comment>
<dbReference type="EMBL" id="MU129105">
    <property type="protein sequence ID" value="KAF9506606.1"/>
    <property type="molecule type" value="Genomic_DNA"/>
</dbReference>
<evidence type="ECO:0000256" key="1">
    <source>
        <dbReference type="ARBA" id="ARBA00022664"/>
    </source>
</evidence>
<dbReference type="GO" id="GO:0006397">
    <property type="term" value="P:mRNA processing"/>
    <property type="evidence" value="ECO:0007669"/>
    <property type="project" value="UniProtKB-KW"/>
</dbReference>
<evidence type="ECO:0000256" key="3">
    <source>
        <dbReference type="SAM" id="MobiDB-lite"/>
    </source>
</evidence>
<dbReference type="Proteomes" id="UP000886523">
    <property type="component" value="Unassembled WGS sequence"/>
</dbReference>
<evidence type="ECO:0000259" key="4">
    <source>
        <dbReference type="PROSITE" id="PS50158"/>
    </source>
</evidence>